<dbReference type="Pfam" id="PF01547">
    <property type="entry name" value="SBP_bac_1"/>
    <property type="match status" value="1"/>
</dbReference>
<evidence type="ECO:0000256" key="2">
    <source>
        <dbReference type="ARBA" id="ARBA00022448"/>
    </source>
</evidence>
<evidence type="ECO:0008006" key="6">
    <source>
        <dbReference type="Google" id="ProtNLM"/>
    </source>
</evidence>
<dbReference type="EMBL" id="LCKX01000007">
    <property type="protein sequence ID" value="KKU07689.1"/>
    <property type="molecule type" value="Genomic_DNA"/>
</dbReference>
<organism evidence="4 5">
    <name type="scientific">Candidatus Magasanikbacteria bacterium GW2011_GWA2_45_39</name>
    <dbReference type="NCBI Taxonomy" id="1619041"/>
    <lineage>
        <taxon>Bacteria</taxon>
        <taxon>Candidatus Magasanikiibacteriota</taxon>
    </lineage>
</organism>
<keyword evidence="3" id="KW-0732">Signal</keyword>
<dbReference type="InterPro" id="IPR006059">
    <property type="entry name" value="SBP"/>
</dbReference>
<dbReference type="SUPFAM" id="SSF53850">
    <property type="entry name" value="Periplasmic binding protein-like II"/>
    <property type="match status" value="1"/>
</dbReference>
<dbReference type="Proteomes" id="UP000033999">
    <property type="component" value="Unassembled WGS sequence"/>
</dbReference>
<dbReference type="PANTHER" id="PTHR43649">
    <property type="entry name" value="ARABINOSE-BINDING PROTEIN-RELATED"/>
    <property type="match status" value="1"/>
</dbReference>
<dbReference type="InterPro" id="IPR050490">
    <property type="entry name" value="Bact_solute-bd_prot1"/>
</dbReference>
<keyword evidence="2" id="KW-0813">Transport</keyword>
<gene>
    <name evidence="4" type="ORF">UX10_C0007G0020</name>
</gene>
<protein>
    <recommendedName>
        <fullName evidence="6">Extracellular solute-binding protein family 1</fullName>
    </recommendedName>
</protein>
<evidence type="ECO:0000256" key="3">
    <source>
        <dbReference type="ARBA" id="ARBA00022729"/>
    </source>
</evidence>
<reference evidence="4 5" key="1">
    <citation type="journal article" date="2015" name="Nature">
        <title>rRNA introns, odd ribosomes, and small enigmatic genomes across a large radiation of phyla.</title>
        <authorList>
            <person name="Brown C.T."/>
            <person name="Hug L.A."/>
            <person name="Thomas B.C."/>
            <person name="Sharon I."/>
            <person name="Castelle C.J."/>
            <person name="Singh A."/>
            <person name="Wilkins M.J."/>
            <person name="Williams K.H."/>
            <person name="Banfield J.F."/>
        </authorList>
    </citation>
    <scope>NUCLEOTIDE SEQUENCE [LARGE SCALE GENOMIC DNA]</scope>
</reference>
<dbReference type="PROSITE" id="PS51257">
    <property type="entry name" value="PROKAR_LIPOPROTEIN"/>
    <property type="match status" value="1"/>
</dbReference>
<dbReference type="AlphaFoldDB" id="A0A0G1MHL9"/>
<comment type="caution">
    <text evidence="4">The sequence shown here is derived from an EMBL/GenBank/DDBJ whole genome shotgun (WGS) entry which is preliminary data.</text>
</comment>
<dbReference type="Gene3D" id="3.40.190.10">
    <property type="entry name" value="Periplasmic binding protein-like II"/>
    <property type="match status" value="1"/>
</dbReference>
<accession>A0A0G1MHL9</accession>
<proteinExistence type="inferred from homology"/>
<evidence type="ECO:0000256" key="1">
    <source>
        <dbReference type="ARBA" id="ARBA00008520"/>
    </source>
</evidence>
<dbReference type="GO" id="GO:0055085">
    <property type="term" value="P:transmembrane transport"/>
    <property type="evidence" value="ECO:0007669"/>
    <property type="project" value="InterPro"/>
</dbReference>
<dbReference type="InterPro" id="IPR006061">
    <property type="entry name" value="SBP_1_CS"/>
</dbReference>
<sequence>MRRSVIFSFIIIFLLTSGLGCKGLSKTQQDAIKPVELTYWRVFDDSDSMTEIINAYHQLHPQVTITYRKLLPDEFEKELINALAEDRGPDMFSIQNTWVGKYQSKIAPLPASVKSTFQSIEGTVSKQLVVTTKNIPSLTIKQIKDNFVGVVAGDVARRDATTSEEKIWGVPFAVDTLALFYNKDMLDKAGIGTPPKTWDEFLNDVIAMTKISADNKIIQAGAGIGGSTNVSRAFDILSVLMMQGGTTMALDDGTPEFHAIPQNYNQEIGPGEQALRFYTDFANTTKKGYTWNKTMPNSLDAFTRGLAGFFFGYSYNIPLVEARAPKLNYSVVPIPQLNPDAPINLANYWVETVSKKSAHQDESWDFIQFAASAKQIQSYLNKTKKPAALRELIAGQKDDPVIGPFAQSALTAKSWYKGRDANAAETSFLQMIDGVTNETALNDTEAYKKALQQASTRVGQTVIGP</sequence>
<dbReference type="PROSITE" id="PS01037">
    <property type="entry name" value="SBP_BACTERIAL_1"/>
    <property type="match status" value="1"/>
</dbReference>
<evidence type="ECO:0000313" key="4">
    <source>
        <dbReference type="EMBL" id="KKU07689.1"/>
    </source>
</evidence>
<evidence type="ECO:0000313" key="5">
    <source>
        <dbReference type="Proteomes" id="UP000033999"/>
    </source>
</evidence>
<comment type="similarity">
    <text evidence="1">Belongs to the bacterial solute-binding protein 1 family.</text>
</comment>
<name>A0A0G1MHL9_9BACT</name>